<proteinExistence type="inferred from homology"/>
<keyword evidence="3 7" id="KW-0812">Transmembrane</keyword>
<sequence>MLQVKSFVVGAALLAMSTFVFAEEAATEAAPAAPVIAGKTLDQLLDSIRTADLRDDAENKAREARFAADRDGQARLLKEAEGEKNVLESKAAVLAKQFEDNDKIISELSQARDAKAGNLGELFGVLRQTAGDFATVARNSLLSVELKGRTAEIDRLAQTKTMPPMEDLQRFWFAMQQEMTESGKVKRFDAEVVGKNGEKTTASVLRVGPFVAISNGVFLDHATGSPSFSVPQQQPGSKFRKIGGNFEDETEGYHNMVVDPSRGVLLSLYSQRPDIVERIHMGGWVGYVILAVGFIGAALGVYQFVYLTKVGTKINQQLVNMGRLTEDNPLGRVLLSFKGNNMVKAGEDAEVVELRISEAVLRELPPIQRIQSFLKLGVAAGPLLGLVGTVIGMIETFQVITESGSGDPKLMAAGISHAMIATVLGLAIAIPLLFMNSALSSRSKRIVQVLDEQSTGLLAEILEQRANGRA</sequence>
<evidence type="ECO:0000256" key="2">
    <source>
        <dbReference type="ARBA" id="ARBA00022475"/>
    </source>
</evidence>
<organism evidence="10 11">
    <name type="scientific">Stenotrophobium rhamnosiphilum</name>
    <dbReference type="NCBI Taxonomy" id="2029166"/>
    <lineage>
        <taxon>Bacteria</taxon>
        <taxon>Pseudomonadati</taxon>
        <taxon>Pseudomonadota</taxon>
        <taxon>Gammaproteobacteria</taxon>
        <taxon>Nevskiales</taxon>
        <taxon>Nevskiaceae</taxon>
        <taxon>Stenotrophobium</taxon>
    </lineage>
</organism>
<dbReference type="OrthoDB" id="4045at2"/>
<dbReference type="InterPro" id="IPR017270">
    <property type="entry name" value="MotA/TolQ/ExbB-rel"/>
</dbReference>
<evidence type="ECO:0000256" key="8">
    <source>
        <dbReference type="SAM" id="SignalP"/>
    </source>
</evidence>
<keyword evidence="8" id="KW-0732">Signal</keyword>
<evidence type="ECO:0000313" key="11">
    <source>
        <dbReference type="Proteomes" id="UP000244248"/>
    </source>
</evidence>
<reference evidence="10 11" key="1">
    <citation type="submission" date="2018-04" db="EMBL/GenBank/DDBJ databases">
        <title>Novel species isolated from glacier.</title>
        <authorList>
            <person name="Liu Q."/>
            <person name="Xin Y.-H."/>
        </authorList>
    </citation>
    <scope>NUCLEOTIDE SEQUENCE [LARGE SCALE GENOMIC DNA]</scope>
    <source>
        <strain evidence="10 11">GT1R17</strain>
    </source>
</reference>
<keyword evidence="2" id="KW-1003">Cell membrane</keyword>
<keyword evidence="4 7" id="KW-1133">Transmembrane helix</keyword>
<dbReference type="AlphaFoldDB" id="A0A2T5MAY3"/>
<evidence type="ECO:0000256" key="1">
    <source>
        <dbReference type="ARBA" id="ARBA00004651"/>
    </source>
</evidence>
<evidence type="ECO:0000256" key="7">
    <source>
        <dbReference type="SAM" id="Phobius"/>
    </source>
</evidence>
<evidence type="ECO:0000259" key="9">
    <source>
        <dbReference type="Pfam" id="PF01618"/>
    </source>
</evidence>
<dbReference type="Proteomes" id="UP000244248">
    <property type="component" value="Unassembled WGS sequence"/>
</dbReference>
<keyword evidence="6" id="KW-0813">Transport</keyword>
<keyword evidence="11" id="KW-1185">Reference proteome</keyword>
<dbReference type="PANTHER" id="PTHR30625">
    <property type="entry name" value="PROTEIN TOLQ"/>
    <property type="match status" value="1"/>
</dbReference>
<accession>A0A2T5MAY3</accession>
<feature type="signal peptide" evidence="8">
    <location>
        <begin position="1"/>
        <end position="22"/>
    </location>
</feature>
<evidence type="ECO:0000256" key="6">
    <source>
        <dbReference type="RuleBase" id="RU004057"/>
    </source>
</evidence>
<feature type="transmembrane region" description="Helical" evidence="7">
    <location>
        <begin position="373"/>
        <end position="394"/>
    </location>
</feature>
<evidence type="ECO:0000256" key="5">
    <source>
        <dbReference type="ARBA" id="ARBA00023136"/>
    </source>
</evidence>
<protein>
    <submittedName>
        <fullName evidence="10">MotA/TolQ/ExbB proton channel family protein</fullName>
    </submittedName>
</protein>
<dbReference type="PIRSF" id="PIRSF037714">
    <property type="entry name" value="TolR"/>
    <property type="match status" value="1"/>
</dbReference>
<dbReference type="GO" id="GO:0017038">
    <property type="term" value="P:protein import"/>
    <property type="evidence" value="ECO:0007669"/>
    <property type="project" value="TreeGrafter"/>
</dbReference>
<comment type="caution">
    <text evidence="10">The sequence shown here is derived from an EMBL/GenBank/DDBJ whole genome shotgun (WGS) entry which is preliminary data.</text>
</comment>
<feature type="transmembrane region" description="Helical" evidence="7">
    <location>
        <begin position="414"/>
        <end position="435"/>
    </location>
</feature>
<dbReference type="Pfam" id="PF01618">
    <property type="entry name" value="MotA_ExbB"/>
    <property type="match status" value="1"/>
</dbReference>
<dbReference type="EMBL" id="QANS01000016">
    <property type="protein sequence ID" value="PTU27705.1"/>
    <property type="molecule type" value="Genomic_DNA"/>
</dbReference>
<evidence type="ECO:0000256" key="4">
    <source>
        <dbReference type="ARBA" id="ARBA00022989"/>
    </source>
</evidence>
<feature type="chain" id="PRO_5015737276" evidence="8">
    <location>
        <begin position="23"/>
        <end position="470"/>
    </location>
</feature>
<comment type="similarity">
    <text evidence="6">Belongs to the exbB/tolQ family.</text>
</comment>
<evidence type="ECO:0000256" key="3">
    <source>
        <dbReference type="ARBA" id="ARBA00022692"/>
    </source>
</evidence>
<name>A0A2T5MAY3_9GAMM</name>
<dbReference type="GO" id="GO:0005886">
    <property type="term" value="C:plasma membrane"/>
    <property type="evidence" value="ECO:0007669"/>
    <property type="project" value="UniProtKB-SubCell"/>
</dbReference>
<feature type="domain" description="MotA/TolQ/ExbB proton channel" evidence="9">
    <location>
        <begin position="338"/>
        <end position="451"/>
    </location>
</feature>
<feature type="transmembrane region" description="Helical" evidence="7">
    <location>
        <begin position="284"/>
        <end position="307"/>
    </location>
</feature>
<keyword evidence="6" id="KW-0653">Protein transport</keyword>
<comment type="subcellular location">
    <subcellularLocation>
        <location evidence="1">Cell membrane</location>
        <topology evidence="1">Multi-pass membrane protein</topology>
    </subcellularLocation>
    <subcellularLocation>
        <location evidence="6">Membrane</location>
        <topology evidence="6">Multi-pass membrane protein</topology>
    </subcellularLocation>
</comment>
<dbReference type="InterPro" id="IPR002898">
    <property type="entry name" value="MotA_ExbB_proton_chnl"/>
</dbReference>
<dbReference type="RefSeq" id="WP_107941924.1">
    <property type="nucleotide sequence ID" value="NZ_QANS01000016.1"/>
</dbReference>
<evidence type="ECO:0000313" key="10">
    <source>
        <dbReference type="EMBL" id="PTU27705.1"/>
    </source>
</evidence>
<gene>
    <name evidence="10" type="ORF">CJD38_18255</name>
</gene>
<dbReference type="InterPro" id="IPR050790">
    <property type="entry name" value="ExbB/TolQ_transport"/>
</dbReference>
<keyword evidence="5 7" id="KW-0472">Membrane</keyword>
<dbReference type="PANTHER" id="PTHR30625:SF11">
    <property type="entry name" value="MOTA_TOLQ_EXBB PROTON CHANNEL DOMAIN-CONTAINING PROTEIN"/>
    <property type="match status" value="1"/>
</dbReference>